<keyword evidence="6" id="KW-0808">Transferase</keyword>
<evidence type="ECO:0000256" key="3">
    <source>
        <dbReference type="ARBA" id="ARBA00022989"/>
    </source>
</evidence>
<evidence type="ECO:0000313" key="7">
    <source>
        <dbReference type="Proteomes" id="UP000295455"/>
    </source>
</evidence>
<comment type="caution">
    <text evidence="6">The sequence shown here is derived from an EMBL/GenBank/DDBJ whole genome shotgun (WGS) entry which is preliminary data.</text>
</comment>
<dbReference type="InterPro" id="IPR052527">
    <property type="entry name" value="Metal_cation-efflux_comp"/>
</dbReference>
<dbReference type="RefSeq" id="WP_132219222.1">
    <property type="nucleotide sequence ID" value="NZ_OX156936.1"/>
</dbReference>
<comment type="subcellular location">
    <subcellularLocation>
        <location evidence="1">Endomembrane system</location>
        <topology evidence="1">Multi-pass membrane protein</topology>
    </subcellularLocation>
</comment>
<dbReference type="Proteomes" id="UP000295455">
    <property type="component" value="Unassembled WGS sequence"/>
</dbReference>
<dbReference type="EMBL" id="SLUP01000010">
    <property type="protein sequence ID" value="TCL63170.1"/>
    <property type="molecule type" value="Genomic_DNA"/>
</dbReference>
<dbReference type="GO" id="GO:0012505">
    <property type="term" value="C:endomembrane system"/>
    <property type="evidence" value="ECO:0007669"/>
    <property type="project" value="UniProtKB-SubCell"/>
</dbReference>
<feature type="transmembrane region" description="Helical" evidence="5">
    <location>
        <begin position="30"/>
        <end position="50"/>
    </location>
</feature>
<organism evidence="6 7">
    <name type="scientific">Mariniflexile fucanivorans</name>
    <dbReference type="NCBI Taxonomy" id="264023"/>
    <lineage>
        <taxon>Bacteria</taxon>
        <taxon>Pseudomonadati</taxon>
        <taxon>Bacteroidota</taxon>
        <taxon>Flavobacteriia</taxon>
        <taxon>Flavobacteriales</taxon>
        <taxon>Flavobacteriaceae</taxon>
        <taxon>Mariniflexile</taxon>
    </lineage>
</organism>
<evidence type="ECO:0000313" key="6">
    <source>
        <dbReference type="EMBL" id="TCL63170.1"/>
    </source>
</evidence>
<protein>
    <submittedName>
        <fullName evidence="6">Protein-S-isoprenylcysteine O-methyltransferase Ste14</fullName>
    </submittedName>
</protein>
<keyword evidence="7" id="KW-1185">Reference proteome</keyword>
<evidence type="ECO:0000256" key="4">
    <source>
        <dbReference type="ARBA" id="ARBA00023136"/>
    </source>
</evidence>
<evidence type="ECO:0000256" key="1">
    <source>
        <dbReference type="ARBA" id="ARBA00004127"/>
    </source>
</evidence>
<evidence type="ECO:0000256" key="5">
    <source>
        <dbReference type="SAM" id="Phobius"/>
    </source>
</evidence>
<keyword evidence="6" id="KW-0489">Methyltransferase</keyword>
<dbReference type="OrthoDB" id="9809773at2"/>
<proteinExistence type="predicted"/>
<dbReference type="InterPro" id="IPR007318">
    <property type="entry name" value="Phopholipid_MeTrfase"/>
</dbReference>
<dbReference type="AlphaFoldDB" id="A0A4R1RC71"/>
<feature type="transmembrane region" description="Helical" evidence="5">
    <location>
        <begin position="7"/>
        <end position="24"/>
    </location>
</feature>
<dbReference type="GO" id="GO:0032259">
    <property type="term" value="P:methylation"/>
    <property type="evidence" value="ECO:0007669"/>
    <property type="project" value="UniProtKB-KW"/>
</dbReference>
<reference evidence="6 7" key="1">
    <citation type="submission" date="2019-03" db="EMBL/GenBank/DDBJ databases">
        <title>Genomic Encyclopedia of Type Strains, Phase IV (KMG-IV): sequencing the most valuable type-strain genomes for metagenomic binning, comparative biology and taxonomic classification.</title>
        <authorList>
            <person name="Goeker M."/>
        </authorList>
    </citation>
    <scope>NUCLEOTIDE SEQUENCE [LARGE SCALE GENOMIC DNA]</scope>
    <source>
        <strain evidence="6 7">DSM 18792</strain>
    </source>
</reference>
<dbReference type="Pfam" id="PF04191">
    <property type="entry name" value="PEMT"/>
    <property type="match status" value="1"/>
</dbReference>
<keyword evidence="2 5" id="KW-0812">Transmembrane</keyword>
<evidence type="ECO:0000256" key="2">
    <source>
        <dbReference type="ARBA" id="ARBA00022692"/>
    </source>
</evidence>
<dbReference type="Gene3D" id="1.20.120.1630">
    <property type="match status" value="1"/>
</dbReference>
<dbReference type="PANTHER" id="PTHR43847">
    <property type="entry name" value="BLL3993 PROTEIN"/>
    <property type="match status" value="1"/>
</dbReference>
<keyword evidence="4 5" id="KW-0472">Membrane</keyword>
<dbReference type="PANTHER" id="PTHR43847:SF1">
    <property type="entry name" value="BLL3993 PROTEIN"/>
    <property type="match status" value="1"/>
</dbReference>
<accession>A0A4R1RC71</accession>
<dbReference type="GO" id="GO:0008168">
    <property type="term" value="F:methyltransferase activity"/>
    <property type="evidence" value="ECO:0007669"/>
    <property type="project" value="UniProtKB-KW"/>
</dbReference>
<name>A0A4R1RC71_9FLAO</name>
<sequence>MKIFLKYGSLIAFLISLLGLLYLIKNNSILSLNPIALIIQIASVGIMVWARITFGIKSFHVSSNATKEKLITNGPYKWWRHPIYASIIYFFLACLIAFPNYKTFIAVLIIVFSTYVRMLFEEKELIETFENYSEYSKKAKRIIPFIF</sequence>
<gene>
    <name evidence="6" type="ORF">EV196_110123</name>
</gene>
<keyword evidence="3 5" id="KW-1133">Transmembrane helix</keyword>